<accession>A0A317RAX9</accession>
<sequence length="32" mass="3520">MGYRKVRSIAGGYDAWVAAGKPVRQPRLPDFG</sequence>
<dbReference type="PROSITE" id="PS50206">
    <property type="entry name" value="RHODANESE_3"/>
    <property type="match status" value="1"/>
</dbReference>
<reference evidence="2 3" key="1">
    <citation type="submission" date="2018-05" db="EMBL/GenBank/DDBJ databases">
        <title>Genomic Encyclopedia of Type Strains, Phase IV (KMG-IV): sequencing the most valuable type-strain genomes for metagenomic binning, comparative biology and taxonomic classification.</title>
        <authorList>
            <person name="Goeker M."/>
        </authorList>
    </citation>
    <scope>NUCLEOTIDE SEQUENCE [LARGE SCALE GENOMIC DNA]</scope>
    <source>
        <strain evidence="2 3">DSM 26006</strain>
    </source>
</reference>
<gene>
    <name evidence="2" type="ORF">DFR36_10495</name>
</gene>
<dbReference type="Gene3D" id="3.40.250.10">
    <property type="entry name" value="Rhodanese-like domain"/>
    <property type="match status" value="1"/>
</dbReference>
<feature type="domain" description="Rhodanese" evidence="1">
    <location>
        <begin position="1"/>
        <end position="25"/>
    </location>
</feature>
<dbReference type="InterPro" id="IPR036873">
    <property type="entry name" value="Rhodanese-like_dom_sf"/>
</dbReference>
<name>A0A317RAX9_9BURK</name>
<dbReference type="AlphaFoldDB" id="A0A317RAX9"/>
<organism evidence="2 3">
    <name type="scientific">Melaminivora alkalimesophila</name>
    <dbReference type="NCBI Taxonomy" id="1165852"/>
    <lineage>
        <taxon>Bacteria</taxon>
        <taxon>Pseudomonadati</taxon>
        <taxon>Pseudomonadota</taxon>
        <taxon>Betaproteobacteria</taxon>
        <taxon>Burkholderiales</taxon>
        <taxon>Comamonadaceae</taxon>
        <taxon>Melaminivora</taxon>
    </lineage>
</organism>
<dbReference type="SUPFAM" id="SSF52821">
    <property type="entry name" value="Rhodanese/Cell cycle control phosphatase"/>
    <property type="match status" value="1"/>
</dbReference>
<keyword evidence="3" id="KW-1185">Reference proteome</keyword>
<protein>
    <recommendedName>
        <fullName evidence="1">Rhodanese domain-containing protein</fullName>
    </recommendedName>
</protein>
<dbReference type="Proteomes" id="UP000246483">
    <property type="component" value="Unassembled WGS sequence"/>
</dbReference>
<evidence type="ECO:0000313" key="2">
    <source>
        <dbReference type="EMBL" id="PWW46315.1"/>
    </source>
</evidence>
<comment type="caution">
    <text evidence="2">The sequence shown here is derived from an EMBL/GenBank/DDBJ whole genome shotgun (WGS) entry which is preliminary data.</text>
</comment>
<proteinExistence type="predicted"/>
<evidence type="ECO:0000313" key="3">
    <source>
        <dbReference type="Proteomes" id="UP000246483"/>
    </source>
</evidence>
<dbReference type="OrthoDB" id="1445766at2"/>
<evidence type="ECO:0000259" key="1">
    <source>
        <dbReference type="PROSITE" id="PS50206"/>
    </source>
</evidence>
<dbReference type="InterPro" id="IPR001763">
    <property type="entry name" value="Rhodanese-like_dom"/>
</dbReference>
<dbReference type="EMBL" id="QGUB01000004">
    <property type="protein sequence ID" value="PWW46315.1"/>
    <property type="molecule type" value="Genomic_DNA"/>
</dbReference>